<accession>A0A2I0R6E1</accession>
<keyword evidence="4 6" id="KW-1133">Transmembrane helix</keyword>
<feature type="transmembrane region" description="Helical" evidence="6">
    <location>
        <begin position="194"/>
        <end position="215"/>
    </location>
</feature>
<evidence type="ECO:0000256" key="4">
    <source>
        <dbReference type="ARBA" id="ARBA00022989"/>
    </source>
</evidence>
<evidence type="ECO:0008006" key="9">
    <source>
        <dbReference type="Google" id="ProtNLM"/>
    </source>
</evidence>
<dbReference type="GO" id="GO:0005886">
    <property type="term" value="C:plasma membrane"/>
    <property type="evidence" value="ECO:0007669"/>
    <property type="project" value="UniProtKB-SubCell"/>
</dbReference>
<dbReference type="RefSeq" id="WP_101333303.1">
    <property type="nucleotide sequence ID" value="NZ_PJNI01000001.1"/>
</dbReference>
<gene>
    <name evidence="7" type="ORF">CW751_02135</name>
</gene>
<dbReference type="OrthoDB" id="679767at2"/>
<evidence type="ECO:0000256" key="3">
    <source>
        <dbReference type="ARBA" id="ARBA00022692"/>
    </source>
</evidence>
<sequence length="216" mass="23992">MTELFLKAIVTGLILSVMLGPAFFLLLETSIKKGIRAALAFDAGVLLSDIIYIIIAYVFIQQVEELSSGGDNALIRAIGGTLFLVYGYITFVKKVGNIQVKKTRGTYTESKDYWILFIKGLLLNLANPLVIFYWFSVMALGQSGSENSLSSFEMFIYLLVILFTFFSIDVLKIVGAKKLRPFITAGLLRSLNRVTGSILMGFGVFLVINSVVMWLR</sequence>
<dbReference type="InterPro" id="IPR001123">
    <property type="entry name" value="LeuE-type"/>
</dbReference>
<keyword evidence="2" id="KW-1003">Cell membrane</keyword>
<dbReference type="AlphaFoldDB" id="A0A2I0R6E1"/>
<keyword evidence="3 6" id="KW-0812">Transmembrane</keyword>
<reference evidence="7 8" key="1">
    <citation type="submission" date="2017-12" db="EMBL/GenBank/DDBJ databases">
        <title>The draft genome sequence of Brumimicrobium saltpan LHR20.</title>
        <authorList>
            <person name="Do Z.-J."/>
            <person name="Luo H.-R."/>
        </authorList>
    </citation>
    <scope>NUCLEOTIDE SEQUENCE [LARGE SCALE GENOMIC DNA]</scope>
    <source>
        <strain evidence="7 8">LHR20</strain>
    </source>
</reference>
<dbReference type="GO" id="GO:0015171">
    <property type="term" value="F:amino acid transmembrane transporter activity"/>
    <property type="evidence" value="ECO:0007669"/>
    <property type="project" value="TreeGrafter"/>
</dbReference>
<organism evidence="7 8">
    <name type="scientific">Brumimicrobium salinarum</name>
    <dbReference type="NCBI Taxonomy" id="2058658"/>
    <lineage>
        <taxon>Bacteria</taxon>
        <taxon>Pseudomonadati</taxon>
        <taxon>Bacteroidota</taxon>
        <taxon>Flavobacteriia</taxon>
        <taxon>Flavobacteriales</taxon>
        <taxon>Crocinitomicaceae</taxon>
        <taxon>Brumimicrobium</taxon>
    </lineage>
</organism>
<dbReference type="PANTHER" id="PTHR30086:SF20">
    <property type="entry name" value="ARGININE EXPORTER PROTEIN ARGO-RELATED"/>
    <property type="match status" value="1"/>
</dbReference>
<dbReference type="PANTHER" id="PTHR30086">
    <property type="entry name" value="ARGININE EXPORTER PROTEIN ARGO"/>
    <property type="match status" value="1"/>
</dbReference>
<proteinExistence type="predicted"/>
<protein>
    <recommendedName>
        <fullName evidence="9">Lysine transporter LysE</fullName>
    </recommendedName>
</protein>
<feature type="transmembrane region" description="Helical" evidence="6">
    <location>
        <begin position="113"/>
        <end position="135"/>
    </location>
</feature>
<dbReference type="EMBL" id="PJNI01000001">
    <property type="protein sequence ID" value="PKR82158.1"/>
    <property type="molecule type" value="Genomic_DNA"/>
</dbReference>
<evidence type="ECO:0000256" key="5">
    <source>
        <dbReference type="ARBA" id="ARBA00023136"/>
    </source>
</evidence>
<evidence type="ECO:0000256" key="2">
    <source>
        <dbReference type="ARBA" id="ARBA00022475"/>
    </source>
</evidence>
<comment type="subcellular location">
    <subcellularLocation>
        <location evidence="1">Cell membrane</location>
        <topology evidence="1">Multi-pass membrane protein</topology>
    </subcellularLocation>
</comment>
<feature type="transmembrane region" description="Helical" evidence="6">
    <location>
        <begin position="6"/>
        <end position="27"/>
    </location>
</feature>
<keyword evidence="5 6" id="KW-0472">Membrane</keyword>
<evidence type="ECO:0000256" key="6">
    <source>
        <dbReference type="SAM" id="Phobius"/>
    </source>
</evidence>
<evidence type="ECO:0000313" key="7">
    <source>
        <dbReference type="EMBL" id="PKR82158.1"/>
    </source>
</evidence>
<feature type="transmembrane region" description="Helical" evidence="6">
    <location>
        <begin position="39"/>
        <end position="61"/>
    </location>
</feature>
<dbReference type="Proteomes" id="UP000236654">
    <property type="component" value="Unassembled WGS sequence"/>
</dbReference>
<keyword evidence="8" id="KW-1185">Reference proteome</keyword>
<evidence type="ECO:0000313" key="8">
    <source>
        <dbReference type="Proteomes" id="UP000236654"/>
    </source>
</evidence>
<name>A0A2I0R6E1_9FLAO</name>
<feature type="transmembrane region" description="Helical" evidence="6">
    <location>
        <begin position="73"/>
        <end position="92"/>
    </location>
</feature>
<feature type="transmembrane region" description="Helical" evidence="6">
    <location>
        <begin position="155"/>
        <end position="174"/>
    </location>
</feature>
<evidence type="ECO:0000256" key="1">
    <source>
        <dbReference type="ARBA" id="ARBA00004651"/>
    </source>
</evidence>
<dbReference type="Pfam" id="PF01810">
    <property type="entry name" value="LysE"/>
    <property type="match status" value="1"/>
</dbReference>
<comment type="caution">
    <text evidence="7">The sequence shown here is derived from an EMBL/GenBank/DDBJ whole genome shotgun (WGS) entry which is preliminary data.</text>
</comment>